<dbReference type="Proteomes" id="UP000019376">
    <property type="component" value="Unassembled WGS sequence"/>
</dbReference>
<reference evidence="2 3" key="1">
    <citation type="journal article" date="2013" name="PLoS ONE">
        <title>Genomic and secretomic analyses reveal unique features of the lignocellulolytic enzyme system of Penicillium decumbens.</title>
        <authorList>
            <person name="Liu G."/>
            <person name="Zhang L."/>
            <person name="Wei X."/>
            <person name="Zou G."/>
            <person name="Qin Y."/>
            <person name="Ma L."/>
            <person name="Li J."/>
            <person name="Zheng H."/>
            <person name="Wang S."/>
            <person name="Wang C."/>
            <person name="Xun L."/>
            <person name="Zhao G.-P."/>
            <person name="Zhou Z."/>
            <person name="Qu Y."/>
        </authorList>
    </citation>
    <scope>NUCLEOTIDE SEQUENCE [LARGE SCALE GENOMIC DNA]</scope>
    <source>
        <strain evidence="3">114-2 / CGMCC 5302</strain>
    </source>
</reference>
<accession>S7ZB86</accession>
<keyword evidence="3" id="KW-1185">Reference proteome</keyword>
<dbReference type="PROSITE" id="PS50181">
    <property type="entry name" value="FBOX"/>
    <property type="match status" value="1"/>
</dbReference>
<evidence type="ECO:0000313" key="2">
    <source>
        <dbReference type="EMBL" id="EPS25941.1"/>
    </source>
</evidence>
<dbReference type="PhylomeDB" id="S7ZB86"/>
<dbReference type="EMBL" id="KB644408">
    <property type="protein sequence ID" value="EPS25941.1"/>
    <property type="molecule type" value="Genomic_DNA"/>
</dbReference>
<proteinExistence type="predicted"/>
<sequence length="343" mass="39522">MTFLILTTFIVIVITALIKKAFLSLRGRFYQPKESLREFSDLPLELVARITDFLPVEDQSSLALTCKGLYSQIRSSTRHPSLHVARPSLNDFPLLQTHVEKELVVQFMKRVENSRWKFCLECWKLHSRTSSTTDRCCRCRVLHGDTCMLGAGAVNICPCLTITFPDFLRLTEAASQVQDDWGQHGPTFDGVFAREWVNAKDFLVHRCSIRDHPNTSVDADVEVRVGMDWHGYLTVQTLYSVKNLRRVHEIENLSSWLASHVCHHSQPVEFMRALGNELGLELIGPHRRFGKGQDYSHAEFLESKLMGQVSVVRVTRSLSEYSSNKEWMLNRRERDCSRRQKLL</sequence>
<protein>
    <recommendedName>
        <fullName evidence="1">F-box domain-containing protein</fullName>
    </recommendedName>
</protein>
<dbReference type="InterPro" id="IPR001810">
    <property type="entry name" value="F-box_dom"/>
</dbReference>
<dbReference type="InterPro" id="IPR036047">
    <property type="entry name" value="F-box-like_dom_sf"/>
</dbReference>
<feature type="domain" description="F-box" evidence="1">
    <location>
        <begin position="36"/>
        <end position="82"/>
    </location>
</feature>
<gene>
    <name evidence="2" type="ORF">PDE_00877</name>
</gene>
<dbReference type="OrthoDB" id="4454461at2759"/>
<organism evidence="2 3">
    <name type="scientific">Penicillium oxalicum (strain 114-2 / CGMCC 5302)</name>
    <name type="common">Penicillium decumbens</name>
    <dbReference type="NCBI Taxonomy" id="933388"/>
    <lineage>
        <taxon>Eukaryota</taxon>
        <taxon>Fungi</taxon>
        <taxon>Dikarya</taxon>
        <taxon>Ascomycota</taxon>
        <taxon>Pezizomycotina</taxon>
        <taxon>Eurotiomycetes</taxon>
        <taxon>Eurotiomycetidae</taxon>
        <taxon>Eurotiales</taxon>
        <taxon>Aspergillaceae</taxon>
        <taxon>Penicillium</taxon>
    </lineage>
</organism>
<name>S7ZB86_PENO1</name>
<evidence type="ECO:0000259" key="1">
    <source>
        <dbReference type="PROSITE" id="PS50181"/>
    </source>
</evidence>
<dbReference type="AlphaFoldDB" id="S7ZB86"/>
<evidence type="ECO:0000313" key="3">
    <source>
        <dbReference type="Proteomes" id="UP000019376"/>
    </source>
</evidence>
<dbReference type="Pfam" id="PF00646">
    <property type="entry name" value="F-box"/>
    <property type="match status" value="1"/>
</dbReference>
<dbReference type="SUPFAM" id="SSF81383">
    <property type="entry name" value="F-box domain"/>
    <property type="match status" value="1"/>
</dbReference>
<dbReference type="HOGENOM" id="CLU_897428_0_0_1"/>